<dbReference type="AlphaFoldDB" id="A0A2P5HM30"/>
<evidence type="ECO:0000313" key="3">
    <source>
        <dbReference type="EMBL" id="POS71297.1"/>
    </source>
</evidence>
<dbReference type="SUPFAM" id="SSF51126">
    <property type="entry name" value="Pectin lyase-like"/>
    <property type="match status" value="2"/>
</dbReference>
<dbReference type="InterPro" id="IPR011050">
    <property type="entry name" value="Pectin_lyase_fold/virulence"/>
</dbReference>
<dbReference type="CDD" id="cd23668">
    <property type="entry name" value="GH55_beta13glucanase-like"/>
    <property type="match status" value="1"/>
</dbReference>
<dbReference type="PANTHER" id="PTHR33928">
    <property type="entry name" value="POLYGALACTURONASE QRT3"/>
    <property type="match status" value="1"/>
</dbReference>
<dbReference type="STRING" id="158607.A0A2P5HM30"/>
<dbReference type="InterPro" id="IPR039279">
    <property type="entry name" value="QRT3-like"/>
</dbReference>
<dbReference type="Gene3D" id="2.160.20.10">
    <property type="entry name" value="Single-stranded right-handed beta-helix, Pectin lyase-like"/>
    <property type="match status" value="2"/>
</dbReference>
<feature type="chain" id="PRO_5015151143" evidence="1">
    <location>
        <begin position="20"/>
        <end position="791"/>
    </location>
</feature>
<feature type="signal peptide" evidence="1">
    <location>
        <begin position="1"/>
        <end position="19"/>
    </location>
</feature>
<reference evidence="3" key="1">
    <citation type="submission" date="2017-09" db="EMBL/GenBank/DDBJ databases">
        <title>Polyketide synthases of a Diaporthe helianthi virulent isolate.</title>
        <authorList>
            <person name="Baroncelli R."/>
        </authorList>
    </citation>
    <scope>NUCLEOTIDE SEQUENCE [LARGE SCALE GENOMIC DNA]</scope>
    <source>
        <strain evidence="3">7/96</strain>
    </source>
</reference>
<accession>A0A2P5HM30</accession>
<dbReference type="GO" id="GO:0004650">
    <property type="term" value="F:polygalacturonase activity"/>
    <property type="evidence" value="ECO:0007669"/>
    <property type="project" value="InterPro"/>
</dbReference>
<dbReference type="Proteomes" id="UP000094444">
    <property type="component" value="Unassembled WGS sequence"/>
</dbReference>
<keyword evidence="1" id="KW-0732">Signal</keyword>
<name>A0A2P5HM30_DIAHE</name>
<proteinExistence type="predicted"/>
<comment type="caution">
    <text evidence="3">The sequence shown here is derived from an EMBL/GenBank/DDBJ whole genome shotgun (WGS) entry which is preliminary data.</text>
</comment>
<organism evidence="3 4">
    <name type="scientific">Diaporthe helianthi</name>
    <dbReference type="NCBI Taxonomy" id="158607"/>
    <lineage>
        <taxon>Eukaryota</taxon>
        <taxon>Fungi</taxon>
        <taxon>Dikarya</taxon>
        <taxon>Ascomycota</taxon>
        <taxon>Pezizomycotina</taxon>
        <taxon>Sordariomycetes</taxon>
        <taxon>Sordariomycetidae</taxon>
        <taxon>Diaporthales</taxon>
        <taxon>Diaporthaceae</taxon>
        <taxon>Diaporthe</taxon>
    </lineage>
</organism>
<sequence length="791" mass="85667">MPAWACVLLWASLLGSVAAYWMEDIAHQGLASFNSNPNYHVFRNVKDYGARGDGVTDDTAAINAAISDGDRCEFYGECHGATTTPALVYFPAGTYMVSSSIMQTYYTQLVGDPTTMPTIKASADMATTGGFNIVIQTDIWTDNGPSYQPTNIFFRQIRNLVIDTTSAPNNTWGIHWPSSQATSIQNVVFSMSQVTDSGHTGIYMEEGSGGFLADLVFYGGQWGATFGNQQYTTRNLTFVNCQTAIQQLWDWFWVYKDIVVKDCGVGINVTGVMVGSAAIVDGLFYNVSTAILSERSTQSPGEAPGEGTLVLENVIFEKVNSIFQGHDGSLLSPQGSNGALITGMILGNVYIPYGPEFVFSGPNDWFPAPPILKEGNKYYTRSKPQYEDKSAQMFVSARSFGAKGDGSTDDTAALTSFFAFLSQNFGNGVVGFVDAGYYKVTDTIYIPPNTRIVGEALASVIMGSGPGFSSKDDPRPVVKVGAPGESGYLEWSDMIVSTQGATSGAILIEYNLSGCSGCLEPAGMWDVHVRVGGFAGSQLQASDCPTTPDQTNVINPNCIAAYLGMHITALANDLYMENNWLWVADHDIEDAASTQISVYGGRGLLIESEAGRIWVVASGVEHWTLYQYQLINTQNIWMGQIQTETPYYQPNPPAPFPFNDIDTNLSDPDFPSECAALNGGHINGSTIAAPCEMAWGLRIVDSKNILIYGAGLYSFFNNYSTLCSIGPRNPLTKCQSRMMWIEDSSGASENVVIYDIYTIGAISMVTNNGDDAVLAFDNWNSFGESITLFKP</sequence>
<dbReference type="Pfam" id="PF12708">
    <property type="entry name" value="Pect-lyase_RHGA_epim"/>
    <property type="match status" value="2"/>
</dbReference>
<evidence type="ECO:0000313" key="4">
    <source>
        <dbReference type="Proteomes" id="UP000094444"/>
    </source>
</evidence>
<dbReference type="InterPro" id="IPR012334">
    <property type="entry name" value="Pectin_lyas_fold"/>
</dbReference>
<feature type="domain" description="Rhamnogalacturonase A/B/Epimerase-like pectate lyase" evidence="2">
    <location>
        <begin position="42"/>
        <end position="268"/>
    </location>
</feature>
<keyword evidence="4" id="KW-1185">Reference proteome</keyword>
<evidence type="ECO:0000259" key="2">
    <source>
        <dbReference type="Pfam" id="PF12708"/>
    </source>
</evidence>
<dbReference type="InterPro" id="IPR024535">
    <property type="entry name" value="RHGA/B-epi-like_pectate_lyase"/>
</dbReference>
<dbReference type="PANTHER" id="PTHR33928:SF2">
    <property type="entry name" value="PECTATE LYASE SUPERFAMILY PROTEIN DOMAIN-CONTAINING PROTEIN-RELATED"/>
    <property type="match status" value="1"/>
</dbReference>
<gene>
    <name evidence="3" type="ORF">DHEL01_v210308</name>
</gene>
<dbReference type="OrthoDB" id="1046782at2759"/>
<protein>
    <submittedName>
        <fullName evidence="3">Exo-beta-1,3-glucanase</fullName>
    </submittedName>
</protein>
<dbReference type="EMBL" id="MAVT02001314">
    <property type="protein sequence ID" value="POS71297.1"/>
    <property type="molecule type" value="Genomic_DNA"/>
</dbReference>
<evidence type="ECO:0000256" key="1">
    <source>
        <dbReference type="SAM" id="SignalP"/>
    </source>
</evidence>
<dbReference type="InParanoid" id="A0A2P5HM30"/>
<feature type="domain" description="Rhamnogalacturonase A/B/Epimerase-like pectate lyase" evidence="2">
    <location>
        <begin position="394"/>
        <end position="460"/>
    </location>
</feature>